<dbReference type="GO" id="GO:0046677">
    <property type="term" value="P:response to antibiotic"/>
    <property type="evidence" value="ECO:0007669"/>
    <property type="project" value="UniProtKB-ARBA"/>
</dbReference>
<name>A0A0Q2N276_VIBFU</name>
<sequence>MSSSDNIPSEPTEFDAARAKQSRKKGFFALAAAVILAGGSYGAYWHFIGSRYVSTDNAYAAAEIAEVTPAVGGIIARVSVVDTQYVNQGDVLVQIDDTDARLALKQAAADLALAERRVRSYLANDEGLTAMVEAQEASEQRAEAQLKAAQADFARAKIDLTRREDLVRSGSVSGEEVTNAKTGYQQAQANLNAAKAAMAQAQATKLSTIGSQKANAALTDNTTVENNPEVLLAKARFEQAKVDLDRTVIRAPISGIIAKRQVQVGRRVQVGMPLMTVVPINSIYVDANFKEVELRNVKVGQPVTLTADIYGDDVTYRGVVAGFSGGTGSAFSMIPAQNATGNWIKVVQRLPVRIELDPTDLQSHPLQVGLSMVVTVDTSADSNEQVIAQFRAAKVSEQG</sequence>
<gene>
    <name evidence="13" type="ORF">AMR76_11275</name>
</gene>
<evidence type="ECO:0000256" key="9">
    <source>
        <dbReference type="SAM" id="Coils"/>
    </source>
</evidence>
<reference evidence="13 14" key="1">
    <citation type="submission" date="2015-08" db="EMBL/GenBank/DDBJ databases">
        <title>Antibacterial properties of a collection of Vibrionaceae strains.</title>
        <authorList>
            <person name="Giubergia S."/>
        </authorList>
    </citation>
    <scope>NUCLEOTIDE SEQUENCE [LARGE SCALE GENOMIC DNA]</scope>
    <source>
        <strain evidence="13 14">S0821</strain>
    </source>
</reference>
<keyword evidence="6 10" id="KW-0812">Transmembrane</keyword>
<keyword evidence="14" id="KW-1185">Reference proteome</keyword>
<dbReference type="InterPro" id="IPR058624">
    <property type="entry name" value="MdtA-like_HH"/>
</dbReference>
<dbReference type="Gene3D" id="1.10.287.470">
    <property type="entry name" value="Helix hairpin bin"/>
    <property type="match status" value="2"/>
</dbReference>
<keyword evidence="4" id="KW-1003">Cell membrane</keyword>
<comment type="subcellular location">
    <subcellularLocation>
        <location evidence="1">Cell inner membrane</location>
        <topology evidence="1">Single-pass membrane protein</topology>
        <orientation evidence="1">Periplasmic side</orientation>
    </subcellularLocation>
</comment>
<dbReference type="FunFam" id="2.40.30.170:FF:000003">
    <property type="entry name" value="Multidrug resistance protein A"/>
    <property type="match status" value="1"/>
</dbReference>
<keyword evidence="7 10" id="KW-1133">Transmembrane helix</keyword>
<evidence type="ECO:0000313" key="13">
    <source>
        <dbReference type="EMBL" id="KQH85855.1"/>
    </source>
</evidence>
<dbReference type="InParanoid" id="A0A0Q2N276"/>
<proteinExistence type="inferred from homology"/>
<evidence type="ECO:0000256" key="7">
    <source>
        <dbReference type="ARBA" id="ARBA00022989"/>
    </source>
</evidence>
<evidence type="ECO:0000313" key="14">
    <source>
        <dbReference type="Proteomes" id="UP000051221"/>
    </source>
</evidence>
<evidence type="ECO:0000256" key="4">
    <source>
        <dbReference type="ARBA" id="ARBA00022475"/>
    </source>
</evidence>
<evidence type="ECO:0000256" key="6">
    <source>
        <dbReference type="ARBA" id="ARBA00022692"/>
    </source>
</evidence>
<accession>A0A0Q2N276</accession>
<evidence type="ECO:0000256" key="10">
    <source>
        <dbReference type="SAM" id="Phobius"/>
    </source>
</evidence>
<evidence type="ECO:0000256" key="5">
    <source>
        <dbReference type="ARBA" id="ARBA00022519"/>
    </source>
</evidence>
<feature type="transmembrane region" description="Helical" evidence="10">
    <location>
        <begin position="27"/>
        <end position="47"/>
    </location>
</feature>
<comment type="similarity">
    <text evidence="2">Belongs to the membrane fusion protein (MFP) (TC 8.A.1) family.</text>
</comment>
<feature type="domain" description="Multidrug resistance protein MdtA-like alpha-helical hairpin" evidence="11">
    <location>
        <begin position="140"/>
        <end position="202"/>
    </location>
</feature>
<feature type="coiled-coil region" evidence="9">
    <location>
        <begin position="104"/>
        <end position="159"/>
    </location>
</feature>
<evidence type="ECO:0000259" key="11">
    <source>
        <dbReference type="Pfam" id="PF25876"/>
    </source>
</evidence>
<comment type="caution">
    <text evidence="13">The sequence shown here is derived from an EMBL/GenBank/DDBJ whole genome shotgun (WGS) entry which is preliminary data.</text>
</comment>
<dbReference type="GO" id="GO:0005886">
    <property type="term" value="C:plasma membrane"/>
    <property type="evidence" value="ECO:0007669"/>
    <property type="project" value="UniProtKB-SubCell"/>
</dbReference>
<dbReference type="Pfam" id="PF25876">
    <property type="entry name" value="HH_MFP_RND"/>
    <property type="match status" value="1"/>
</dbReference>
<keyword evidence="8 10" id="KW-0472">Membrane</keyword>
<evidence type="ECO:0000256" key="1">
    <source>
        <dbReference type="ARBA" id="ARBA00004383"/>
    </source>
</evidence>
<protein>
    <submittedName>
        <fullName evidence="13">Hemolysin D</fullName>
    </submittedName>
</protein>
<dbReference type="GeneID" id="50535943"/>
<dbReference type="InterPro" id="IPR050739">
    <property type="entry name" value="MFP"/>
</dbReference>
<dbReference type="SUPFAM" id="SSF111369">
    <property type="entry name" value="HlyD-like secretion proteins"/>
    <property type="match status" value="3"/>
</dbReference>
<keyword evidence="3" id="KW-0813">Transport</keyword>
<dbReference type="AlphaFoldDB" id="A0A0Q2N276"/>
<organism evidence="13 14">
    <name type="scientific">Vibrio furnissii</name>
    <dbReference type="NCBI Taxonomy" id="29494"/>
    <lineage>
        <taxon>Bacteria</taxon>
        <taxon>Pseudomonadati</taxon>
        <taxon>Pseudomonadota</taxon>
        <taxon>Gammaproteobacteria</taxon>
        <taxon>Vibrionales</taxon>
        <taxon>Vibrionaceae</taxon>
        <taxon>Vibrio</taxon>
    </lineage>
</organism>
<dbReference type="InterPro" id="IPR058625">
    <property type="entry name" value="MdtA-like_BSH"/>
</dbReference>
<dbReference type="PANTHER" id="PTHR30386:SF19">
    <property type="entry name" value="MULTIDRUG EXPORT PROTEIN EMRA-RELATED"/>
    <property type="match status" value="1"/>
</dbReference>
<evidence type="ECO:0000256" key="2">
    <source>
        <dbReference type="ARBA" id="ARBA00009477"/>
    </source>
</evidence>
<dbReference type="Pfam" id="PF25917">
    <property type="entry name" value="BSH_RND"/>
    <property type="match status" value="1"/>
</dbReference>
<dbReference type="GO" id="GO:1990961">
    <property type="term" value="P:xenobiotic detoxification by transmembrane export across the plasma membrane"/>
    <property type="evidence" value="ECO:0007669"/>
    <property type="project" value="UniProtKB-ARBA"/>
</dbReference>
<dbReference type="GO" id="GO:0015721">
    <property type="term" value="P:bile acid and bile salt transport"/>
    <property type="evidence" value="ECO:0007669"/>
    <property type="project" value="UniProtKB-ARBA"/>
</dbReference>
<dbReference type="PANTHER" id="PTHR30386">
    <property type="entry name" value="MEMBRANE FUSION SUBUNIT OF EMRAB-TOLC MULTIDRUG EFFLUX PUMP"/>
    <property type="match status" value="1"/>
</dbReference>
<dbReference type="RefSeq" id="WP_004725206.1">
    <property type="nucleotide sequence ID" value="NZ_CABLCD010000013.1"/>
</dbReference>
<keyword evidence="9" id="KW-0175">Coiled coil</keyword>
<feature type="domain" description="Multidrug resistance protein MdtA-like barrel-sandwich hybrid" evidence="12">
    <location>
        <begin position="63"/>
        <end position="278"/>
    </location>
</feature>
<evidence type="ECO:0000259" key="12">
    <source>
        <dbReference type="Pfam" id="PF25917"/>
    </source>
</evidence>
<dbReference type="FunCoup" id="A0A0Q2N276">
    <property type="interactions" value="266"/>
</dbReference>
<dbReference type="Proteomes" id="UP000051221">
    <property type="component" value="Unassembled WGS sequence"/>
</dbReference>
<evidence type="ECO:0000256" key="8">
    <source>
        <dbReference type="ARBA" id="ARBA00023136"/>
    </source>
</evidence>
<keyword evidence="5" id="KW-0997">Cell inner membrane</keyword>
<dbReference type="EMBL" id="LKHS01000009">
    <property type="protein sequence ID" value="KQH85855.1"/>
    <property type="molecule type" value="Genomic_DNA"/>
</dbReference>
<evidence type="ECO:0000256" key="3">
    <source>
        <dbReference type="ARBA" id="ARBA00022448"/>
    </source>
</evidence>
<dbReference type="Gene3D" id="2.40.30.170">
    <property type="match status" value="1"/>
</dbReference>
<dbReference type="Gene3D" id="2.40.50.100">
    <property type="match status" value="1"/>
</dbReference>